<dbReference type="AlphaFoldDB" id="H9M885"/>
<gene>
    <name evidence="2" type="primary">ORF104_6</name>
    <name evidence="1" type="synonym">ORF104_1</name>
    <name evidence="2" type="ORF">HusqMp111</name>
    <name evidence="1" type="ORF">HusqMp33</name>
</gene>
<reference evidence="2" key="1">
    <citation type="journal article" date="2012" name="PLoS ONE">
        <title>The Mitochondrial Genome of the Lycophyte Huperzia squarrosa: The Most Archaic Form in Vascular Plants.</title>
        <authorList>
            <person name="Liu Y."/>
            <person name="Wang B."/>
            <person name="Cui P."/>
            <person name="Li L."/>
            <person name="Xue J.Y."/>
            <person name="Yu J."/>
            <person name="Qiu Y.L."/>
        </authorList>
    </citation>
    <scope>NUCLEOTIDE SEQUENCE</scope>
</reference>
<accession>H9M885</accession>
<geneLocation type="mitochondrion" evidence="2"/>
<dbReference type="GeneID" id="12354416"/>
<dbReference type="EMBL" id="JQ002659">
    <property type="protein sequence ID" value="AEV55792.1"/>
    <property type="molecule type" value="Genomic_DNA"/>
</dbReference>
<keyword evidence="2" id="KW-0496">Mitochondrion</keyword>
<evidence type="ECO:0000313" key="2">
    <source>
        <dbReference type="EMBL" id="AEV55792.1"/>
    </source>
</evidence>
<organism evidence="2">
    <name type="scientific">Phlegmariurus squarrosus</name>
    <name type="common">Rock tassel fern</name>
    <name type="synonym">Lycopodium squarrosum</name>
    <dbReference type="NCBI Taxonomy" id="73615"/>
    <lineage>
        <taxon>Eukaryota</taxon>
        <taxon>Viridiplantae</taxon>
        <taxon>Streptophyta</taxon>
        <taxon>Embryophyta</taxon>
        <taxon>Tracheophyta</taxon>
        <taxon>Lycopodiopsida</taxon>
        <taxon>Lycopodiales</taxon>
        <taxon>Lycopodiaceae</taxon>
        <taxon>Huperzioideae</taxon>
        <taxon>Phlegmariurus</taxon>
    </lineage>
</organism>
<name>H9M885_PHLSQ</name>
<proteinExistence type="predicted"/>
<dbReference type="RefSeq" id="YP_006234276.1">
    <property type="nucleotide sequence ID" value="NC_017755.1"/>
</dbReference>
<sequence length="104" mass="11593">MLSRRPLFNGFAARARRAVLQIAVAGGAAARLSFIKAYFRLPGTKSFGILGALACERSLSSNLFWRPITRRVFLFCRGWSSRIIFGIFYFSSHPGTSPFKANKS</sequence>
<evidence type="ECO:0000313" key="1">
    <source>
        <dbReference type="EMBL" id="AEV55747.1"/>
    </source>
</evidence>
<protein>
    <submittedName>
        <fullName evidence="2">Uncharacterized protein</fullName>
    </submittedName>
</protein>
<dbReference type="RefSeq" id="YP_006234351.1">
    <property type="nucleotide sequence ID" value="NC_017755.1"/>
</dbReference>
<dbReference type="GeneID" id="12354471"/>
<dbReference type="EMBL" id="JQ002659">
    <property type="protein sequence ID" value="AEV55747.1"/>
    <property type="molecule type" value="Genomic_DNA"/>
</dbReference>